<proteinExistence type="inferred from homology"/>
<sequence>MVKATPEYRPRNFFVTALAVVVMATKGQAAVKMDYYQLTDHLLNGYNKDVRPVMYDEKTLYVIAGFALFSIVEMDEQAQRMKTNALLRLMWYDDYLAWNENFFANISSILLKQSSVWLPDIVVSNTVIGQTDLGYDNLQVRISSFGFVSWQPTGVFETSCDMDVTYYPFDTQVCSITFTTAMSTKEELTLYVFSDMPFVMSSFSPDGIWEVVNTSAKYLSAGEPEKSQVVFSLKRRPTFYVLNIIVPVVLLAMTSSLVFALPAESGEMMSLSVTVLLAFAVYLTLVTEAMPKTSVQVSLSLIITDKTQDTQVNELFGTSCSPAPPRTTPFCLQVSVLMVYVILLMALTTSSVVMSALLLRLHHRPANKPLGSKAKRIIIVLEKMMCSVDKRGRSTSIEDKMSSQDDEKVFIIGDHKKPKPIKSNTVAPHDSRDSIDNRDNREHRDNRDNKDNKDNRDNREEAEDGCCEWPGDTRRPSQVPDISFQLAAKTLSTFLFFVFLFFIVISTIVCIVVLVVGGARQEKSTRLT</sequence>
<dbReference type="Gene3D" id="1.20.58.390">
    <property type="entry name" value="Neurotransmitter-gated ion-channel transmembrane domain"/>
    <property type="match status" value="1"/>
</dbReference>
<evidence type="ECO:0000256" key="5">
    <source>
        <dbReference type="RuleBase" id="RU000687"/>
    </source>
</evidence>
<evidence type="ECO:0000256" key="4">
    <source>
        <dbReference type="ARBA" id="ARBA00023136"/>
    </source>
</evidence>
<dbReference type="PROSITE" id="PS00236">
    <property type="entry name" value="NEUROTR_ION_CHANNEL"/>
    <property type="match status" value="1"/>
</dbReference>
<dbReference type="GO" id="GO:0004888">
    <property type="term" value="F:transmembrane signaling receptor activity"/>
    <property type="evidence" value="ECO:0007669"/>
    <property type="project" value="InterPro"/>
</dbReference>
<evidence type="ECO:0000313" key="9">
    <source>
        <dbReference type="EMBL" id="PVD21668.1"/>
    </source>
</evidence>
<evidence type="ECO:0000256" key="1">
    <source>
        <dbReference type="ARBA" id="ARBA00004141"/>
    </source>
</evidence>
<dbReference type="GO" id="GO:0005230">
    <property type="term" value="F:extracellular ligand-gated monoatomic ion channel activity"/>
    <property type="evidence" value="ECO:0007669"/>
    <property type="project" value="InterPro"/>
</dbReference>
<evidence type="ECO:0000256" key="6">
    <source>
        <dbReference type="SAM" id="MobiDB-lite"/>
    </source>
</evidence>
<protein>
    <recommendedName>
        <fullName evidence="11">Neurotransmitter-gated ion-channel ligand-binding domain-containing protein</fullName>
    </recommendedName>
</protein>
<dbReference type="InterPro" id="IPR036734">
    <property type="entry name" value="Neur_chan_lig-bd_sf"/>
</dbReference>
<keyword evidence="5" id="KW-0813">Transport</keyword>
<feature type="transmembrane region" description="Helical" evidence="5">
    <location>
        <begin position="268"/>
        <end position="286"/>
    </location>
</feature>
<dbReference type="PANTHER" id="PTHR18945">
    <property type="entry name" value="NEUROTRANSMITTER GATED ION CHANNEL"/>
    <property type="match status" value="1"/>
</dbReference>
<dbReference type="InterPro" id="IPR006029">
    <property type="entry name" value="Neurotrans-gated_channel_TM"/>
</dbReference>
<dbReference type="SUPFAM" id="SSF90112">
    <property type="entry name" value="Neurotransmitter-gated ion-channel transmembrane pore"/>
    <property type="match status" value="1"/>
</dbReference>
<dbReference type="InterPro" id="IPR006201">
    <property type="entry name" value="Neur_channel"/>
</dbReference>
<dbReference type="Gene3D" id="2.70.170.10">
    <property type="entry name" value="Neurotransmitter-gated ion-channel ligand-binding domain"/>
    <property type="match status" value="1"/>
</dbReference>
<organism evidence="9 10">
    <name type="scientific">Pomacea canaliculata</name>
    <name type="common">Golden apple snail</name>
    <dbReference type="NCBI Taxonomy" id="400727"/>
    <lineage>
        <taxon>Eukaryota</taxon>
        <taxon>Metazoa</taxon>
        <taxon>Spiralia</taxon>
        <taxon>Lophotrochozoa</taxon>
        <taxon>Mollusca</taxon>
        <taxon>Gastropoda</taxon>
        <taxon>Caenogastropoda</taxon>
        <taxon>Architaenioglossa</taxon>
        <taxon>Ampullarioidea</taxon>
        <taxon>Ampullariidae</taxon>
        <taxon>Pomacea</taxon>
    </lineage>
</organism>
<feature type="transmembrane region" description="Helical" evidence="5">
    <location>
        <begin position="336"/>
        <end position="359"/>
    </location>
</feature>
<keyword evidence="5" id="KW-0406">Ion transport</keyword>
<feature type="domain" description="Neurotransmitter-gated ion-channel transmembrane" evidence="8">
    <location>
        <begin position="244"/>
        <end position="299"/>
    </location>
</feature>
<dbReference type="AlphaFoldDB" id="A0A2T7NKH3"/>
<evidence type="ECO:0000259" key="8">
    <source>
        <dbReference type="Pfam" id="PF02932"/>
    </source>
</evidence>
<comment type="subcellular location">
    <subcellularLocation>
        <location evidence="1">Membrane</location>
        <topology evidence="1">Multi-pass membrane protein</topology>
    </subcellularLocation>
</comment>
<dbReference type="PRINTS" id="PR00252">
    <property type="entry name" value="NRIONCHANNEL"/>
</dbReference>
<feature type="transmembrane region" description="Helical" evidence="5">
    <location>
        <begin position="53"/>
        <end position="72"/>
    </location>
</feature>
<keyword evidence="4 5" id="KW-0472">Membrane</keyword>
<name>A0A2T7NKH3_POMCA</name>
<comment type="similarity">
    <text evidence="5">Belongs to the ligand-gated ion channel (TC 1.A.9) family.</text>
</comment>
<keyword evidence="2 5" id="KW-0812">Transmembrane</keyword>
<dbReference type="InterPro" id="IPR036719">
    <property type="entry name" value="Neuro-gated_channel_TM_sf"/>
</dbReference>
<gene>
    <name evidence="9" type="ORF">C0Q70_17467</name>
</gene>
<dbReference type="Pfam" id="PF02931">
    <property type="entry name" value="Neur_chan_LBD"/>
    <property type="match status" value="1"/>
</dbReference>
<evidence type="ECO:0008006" key="11">
    <source>
        <dbReference type="Google" id="ProtNLM"/>
    </source>
</evidence>
<evidence type="ECO:0000256" key="2">
    <source>
        <dbReference type="ARBA" id="ARBA00022692"/>
    </source>
</evidence>
<dbReference type="FunFam" id="2.70.170.10:FF:000028">
    <property type="entry name" value="AcetylCholine Receptor"/>
    <property type="match status" value="1"/>
</dbReference>
<dbReference type="CDD" id="cd18989">
    <property type="entry name" value="LGIC_ECD_cation"/>
    <property type="match status" value="1"/>
</dbReference>
<feature type="region of interest" description="Disordered" evidence="6">
    <location>
        <begin position="416"/>
        <end position="472"/>
    </location>
</feature>
<reference evidence="9 10" key="1">
    <citation type="submission" date="2018-04" db="EMBL/GenBank/DDBJ databases">
        <title>The genome of golden apple snail Pomacea canaliculata provides insight into stress tolerance and invasive adaptation.</title>
        <authorList>
            <person name="Liu C."/>
            <person name="Liu B."/>
            <person name="Ren Y."/>
            <person name="Zhang Y."/>
            <person name="Wang H."/>
            <person name="Li S."/>
            <person name="Jiang F."/>
            <person name="Yin L."/>
            <person name="Zhang G."/>
            <person name="Qian W."/>
            <person name="Fan W."/>
        </authorList>
    </citation>
    <scope>NUCLEOTIDE SEQUENCE [LARGE SCALE GENOMIC DNA]</scope>
    <source>
        <strain evidence="9">SZHN2017</strain>
        <tissue evidence="9">Muscle</tissue>
    </source>
</reference>
<dbReference type="SUPFAM" id="SSF63712">
    <property type="entry name" value="Nicotinic receptor ligand binding domain-like"/>
    <property type="match status" value="1"/>
</dbReference>
<dbReference type="EMBL" id="PZQS01000011">
    <property type="protein sequence ID" value="PVD21668.1"/>
    <property type="molecule type" value="Genomic_DNA"/>
</dbReference>
<feature type="compositionally biased region" description="Basic and acidic residues" evidence="6">
    <location>
        <begin position="429"/>
        <end position="459"/>
    </location>
</feature>
<dbReference type="InterPro" id="IPR018000">
    <property type="entry name" value="Neurotransmitter_ion_chnl_CS"/>
</dbReference>
<dbReference type="Pfam" id="PF02932">
    <property type="entry name" value="Neur_chan_memb"/>
    <property type="match status" value="2"/>
</dbReference>
<dbReference type="GO" id="GO:0016020">
    <property type="term" value="C:membrane"/>
    <property type="evidence" value="ECO:0007669"/>
    <property type="project" value="UniProtKB-SubCell"/>
</dbReference>
<dbReference type="InterPro" id="IPR006202">
    <property type="entry name" value="Neur_chan_lig-bd"/>
</dbReference>
<feature type="transmembrane region" description="Helical" evidence="5">
    <location>
        <begin position="494"/>
        <end position="516"/>
    </location>
</feature>
<keyword evidence="3 5" id="KW-1133">Transmembrane helix</keyword>
<dbReference type="Proteomes" id="UP000245119">
    <property type="component" value="Linkage Group LG11"/>
</dbReference>
<dbReference type="STRING" id="400727.A0A2T7NKH3"/>
<dbReference type="InterPro" id="IPR038050">
    <property type="entry name" value="Neuro_actylchol_rec"/>
</dbReference>
<accession>A0A2T7NKH3</accession>
<evidence type="ECO:0000259" key="7">
    <source>
        <dbReference type="Pfam" id="PF02931"/>
    </source>
</evidence>
<dbReference type="CDD" id="cd19051">
    <property type="entry name" value="LGIC_TM_cation"/>
    <property type="match status" value="1"/>
</dbReference>
<keyword evidence="5" id="KW-0407">Ion channel</keyword>
<feature type="transmembrane region" description="Helical" evidence="5">
    <location>
        <begin position="240"/>
        <end position="262"/>
    </location>
</feature>
<comment type="caution">
    <text evidence="9">The sequence shown here is derived from an EMBL/GenBank/DDBJ whole genome shotgun (WGS) entry which is preliminary data.</text>
</comment>
<feature type="domain" description="Neurotransmitter-gated ion-channel transmembrane" evidence="8">
    <location>
        <begin position="333"/>
        <end position="509"/>
    </location>
</feature>
<keyword evidence="10" id="KW-1185">Reference proteome</keyword>
<feature type="domain" description="Neurotransmitter-gated ion-channel ligand-binding" evidence="7">
    <location>
        <begin position="37"/>
        <end position="237"/>
    </location>
</feature>
<dbReference type="OrthoDB" id="6153337at2759"/>
<evidence type="ECO:0000256" key="3">
    <source>
        <dbReference type="ARBA" id="ARBA00022989"/>
    </source>
</evidence>
<evidence type="ECO:0000313" key="10">
    <source>
        <dbReference type="Proteomes" id="UP000245119"/>
    </source>
</evidence>